<accession>V8NBV3</accession>
<organism evidence="2 3">
    <name type="scientific">Ophiophagus hannah</name>
    <name type="common">King cobra</name>
    <name type="synonym">Naja hannah</name>
    <dbReference type="NCBI Taxonomy" id="8665"/>
    <lineage>
        <taxon>Eukaryota</taxon>
        <taxon>Metazoa</taxon>
        <taxon>Chordata</taxon>
        <taxon>Craniata</taxon>
        <taxon>Vertebrata</taxon>
        <taxon>Euteleostomi</taxon>
        <taxon>Lepidosauria</taxon>
        <taxon>Squamata</taxon>
        <taxon>Bifurcata</taxon>
        <taxon>Unidentata</taxon>
        <taxon>Episquamata</taxon>
        <taxon>Toxicofera</taxon>
        <taxon>Serpentes</taxon>
        <taxon>Colubroidea</taxon>
        <taxon>Elapidae</taxon>
        <taxon>Elapinae</taxon>
        <taxon>Ophiophagus</taxon>
    </lineage>
</organism>
<feature type="compositionally biased region" description="Polar residues" evidence="1">
    <location>
        <begin position="380"/>
        <end position="391"/>
    </location>
</feature>
<comment type="caution">
    <text evidence="2">The sequence shown here is derived from an EMBL/GenBank/DDBJ whole genome shotgun (WGS) entry which is preliminary data.</text>
</comment>
<feature type="region of interest" description="Disordered" evidence="1">
    <location>
        <begin position="346"/>
        <end position="391"/>
    </location>
</feature>
<dbReference type="OrthoDB" id="5962536at2759"/>
<protein>
    <submittedName>
        <fullName evidence="2">Uncharacterized protein</fullName>
    </submittedName>
</protein>
<feature type="region of interest" description="Disordered" evidence="1">
    <location>
        <begin position="1"/>
        <end position="26"/>
    </location>
</feature>
<feature type="region of interest" description="Disordered" evidence="1">
    <location>
        <begin position="245"/>
        <end position="281"/>
    </location>
</feature>
<name>V8NBV3_OPHHA</name>
<feature type="region of interest" description="Disordered" evidence="1">
    <location>
        <begin position="132"/>
        <end position="156"/>
    </location>
</feature>
<dbReference type="EMBL" id="AZIM01005580">
    <property type="protein sequence ID" value="ETE59436.1"/>
    <property type="molecule type" value="Genomic_DNA"/>
</dbReference>
<proteinExistence type="predicted"/>
<gene>
    <name evidence="2" type="ORF">L345_14837</name>
</gene>
<dbReference type="Proteomes" id="UP000018936">
    <property type="component" value="Unassembled WGS sequence"/>
</dbReference>
<evidence type="ECO:0000256" key="1">
    <source>
        <dbReference type="SAM" id="MobiDB-lite"/>
    </source>
</evidence>
<keyword evidence="3" id="KW-1185">Reference proteome</keyword>
<feature type="non-terminal residue" evidence="2">
    <location>
        <position position="1"/>
    </location>
</feature>
<evidence type="ECO:0000313" key="2">
    <source>
        <dbReference type="EMBL" id="ETE59436.1"/>
    </source>
</evidence>
<reference evidence="2 3" key="1">
    <citation type="journal article" date="2013" name="Proc. Natl. Acad. Sci. U.S.A.">
        <title>The king cobra genome reveals dynamic gene evolution and adaptation in the snake venom system.</title>
        <authorList>
            <person name="Vonk F.J."/>
            <person name="Casewell N.R."/>
            <person name="Henkel C.V."/>
            <person name="Heimberg A.M."/>
            <person name="Jansen H.J."/>
            <person name="McCleary R.J."/>
            <person name="Kerkkamp H.M."/>
            <person name="Vos R.A."/>
            <person name="Guerreiro I."/>
            <person name="Calvete J.J."/>
            <person name="Wuster W."/>
            <person name="Woods A.E."/>
            <person name="Logan J.M."/>
            <person name="Harrison R.A."/>
            <person name="Castoe T.A."/>
            <person name="de Koning A.P."/>
            <person name="Pollock D.D."/>
            <person name="Yandell M."/>
            <person name="Calderon D."/>
            <person name="Renjifo C."/>
            <person name="Currier R.B."/>
            <person name="Salgado D."/>
            <person name="Pla D."/>
            <person name="Sanz L."/>
            <person name="Hyder A.S."/>
            <person name="Ribeiro J.M."/>
            <person name="Arntzen J.W."/>
            <person name="van den Thillart G.E."/>
            <person name="Boetzer M."/>
            <person name="Pirovano W."/>
            <person name="Dirks R.P."/>
            <person name="Spaink H.P."/>
            <person name="Duboule D."/>
            <person name="McGlinn E."/>
            <person name="Kini R.M."/>
            <person name="Richardson M.K."/>
        </authorList>
    </citation>
    <scope>NUCLEOTIDE SEQUENCE</scope>
    <source>
        <tissue evidence="2">Blood</tissue>
    </source>
</reference>
<dbReference type="AlphaFoldDB" id="V8NBV3"/>
<feature type="compositionally biased region" description="Low complexity" evidence="1">
    <location>
        <begin position="256"/>
        <end position="274"/>
    </location>
</feature>
<sequence>MASFPGSASAGLGSGENGCSSHRGLSPEGPSSLTLNVFASFRFCHWVLLKFLTRIFLRVIVHRGQLEMVHRAEEGHSTEITQAAGSSNHPFIAPKFPQTLPHFWPVPEQSEDKHTHTSSSLRLQIVQPGTVSTKAAQQETQQDKSRSSGSKGSSSNFGTLHFRNSAFVPDKCPFPQRLLKVSFPRLVGSLCAVLAFSPLPVLSDQEGVVLAPRLSSVSHVHPAPVPPCLQAVLILKGPGLTGPALPHFPPKEAAPSISVGSGSSSSSPADSGSGRDNVSPHCKKDVETLEKSHLDGLWLPFLLASQGVAMPRVAWENKTFTPTYSPWAEVVTVVVAPLAELPAELDTEEVGEERGPVLEAGEGSDEGSASEAEMGPGQAGSHQLPSGSDSTCTCAELPEEGNNYKLRADVGVRPQVDGEWPLPSGLKEELKGRGLLQETTHSCARSFIRSSLMKICLCNLGGAGC</sequence>
<evidence type="ECO:0000313" key="3">
    <source>
        <dbReference type="Proteomes" id="UP000018936"/>
    </source>
</evidence>